<keyword evidence="2" id="KW-0472">Membrane</keyword>
<dbReference type="AlphaFoldDB" id="A0A6A5YD17"/>
<feature type="region of interest" description="Disordered" evidence="1">
    <location>
        <begin position="1"/>
        <end position="28"/>
    </location>
</feature>
<keyword evidence="2" id="KW-0812">Transmembrane</keyword>
<evidence type="ECO:0000313" key="3">
    <source>
        <dbReference type="EMBL" id="KAF2089227.1"/>
    </source>
</evidence>
<keyword evidence="2" id="KW-1133">Transmembrane helix</keyword>
<feature type="transmembrane region" description="Helical" evidence="2">
    <location>
        <begin position="116"/>
        <end position="136"/>
    </location>
</feature>
<name>A0A6A5YD17_9PEZI</name>
<evidence type="ECO:0000256" key="2">
    <source>
        <dbReference type="SAM" id="Phobius"/>
    </source>
</evidence>
<proteinExistence type="predicted"/>
<dbReference type="Proteomes" id="UP000799776">
    <property type="component" value="Unassembled WGS sequence"/>
</dbReference>
<organism evidence="3 4">
    <name type="scientific">Saccharata proteae CBS 121410</name>
    <dbReference type="NCBI Taxonomy" id="1314787"/>
    <lineage>
        <taxon>Eukaryota</taxon>
        <taxon>Fungi</taxon>
        <taxon>Dikarya</taxon>
        <taxon>Ascomycota</taxon>
        <taxon>Pezizomycotina</taxon>
        <taxon>Dothideomycetes</taxon>
        <taxon>Dothideomycetes incertae sedis</taxon>
        <taxon>Botryosphaeriales</taxon>
        <taxon>Saccharataceae</taxon>
        <taxon>Saccharata</taxon>
    </lineage>
</organism>
<feature type="compositionally biased region" description="Basic and acidic residues" evidence="1">
    <location>
        <begin position="13"/>
        <end position="24"/>
    </location>
</feature>
<gene>
    <name evidence="3" type="ORF">K490DRAFT_63364</name>
</gene>
<keyword evidence="4" id="KW-1185">Reference proteome</keyword>
<reference evidence="3" key="1">
    <citation type="journal article" date="2020" name="Stud. Mycol.">
        <title>101 Dothideomycetes genomes: a test case for predicting lifestyles and emergence of pathogens.</title>
        <authorList>
            <person name="Haridas S."/>
            <person name="Albert R."/>
            <person name="Binder M."/>
            <person name="Bloem J."/>
            <person name="Labutti K."/>
            <person name="Salamov A."/>
            <person name="Andreopoulos B."/>
            <person name="Baker S."/>
            <person name="Barry K."/>
            <person name="Bills G."/>
            <person name="Bluhm B."/>
            <person name="Cannon C."/>
            <person name="Castanera R."/>
            <person name="Culley D."/>
            <person name="Daum C."/>
            <person name="Ezra D."/>
            <person name="Gonzalez J."/>
            <person name="Henrissat B."/>
            <person name="Kuo A."/>
            <person name="Liang C."/>
            <person name="Lipzen A."/>
            <person name="Lutzoni F."/>
            <person name="Magnuson J."/>
            <person name="Mondo S."/>
            <person name="Nolan M."/>
            <person name="Ohm R."/>
            <person name="Pangilinan J."/>
            <person name="Park H.-J."/>
            <person name="Ramirez L."/>
            <person name="Alfaro M."/>
            <person name="Sun H."/>
            <person name="Tritt A."/>
            <person name="Yoshinaga Y."/>
            <person name="Zwiers L.-H."/>
            <person name="Turgeon B."/>
            <person name="Goodwin S."/>
            <person name="Spatafora J."/>
            <person name="Crous P."/>
            <person name="Grigoriev I."/>
        </authorList>
    </citation>
    <scope>NUCLEOTIDE SEQUENCE</scope>
    <source>
        <strain evidence="3">CBS 121410</strain>
    </source>
</reference>
<protein>
    <submittedName>
        <fullName evidence="3">Uncharacterized protein</fullName>
    </submittedName>
</protein>
<evidence type="ECO:0000256" key="1">
    <source>
        <dbReference type="SAM" id="MobiDB-lite"/>
    </source>
</evidence>
<accession>A0A6A5YD17</accession>
<sequence>MSHSRASSQTIDEGYKSKSPDGNRKPNALTSKDALRQLVQWTDAVHQNQNLLVDEVVRLREECHGIYEDNHRLYLAQQGLQIVQEQDSRRQERIWMWMKGPGGRHMTFVQRCFDSVAVVAFFVMVYFAGRWVVWLVERMFGDVSGMLGRCFDRLFEWALSWRYHLLQ</sequence>
<dbReference type="EMBL" id="ML978714">
    <property type="protein sequence ID" value="KAF2089227.1"/>
    <property type="molecule type" value="Genomic_DNA"/>
</dbReference>
<evidence type="ECO:0000313" key="4">
    <source>
        <dbReference type="Proteomes" id="UP000799776"/>
    </source>
</evidence>
<feature type="compositionally biased region" description="Polar residues" evidence="1">
    <location>
        <begin position="1"/>
        <end position="11"/>
    </location>
</feature>